<evidence type="ECO:0000256" key="1">
    <source>
        <dbReference type="SAM" id="MobiDB-lite"/>
    </source>
</evidence>
<protein>
    <submittedName>
        <fullName evidence="2">Uncharacterized protein</fullName>
    </submittedName>
</protein>
<dbReference type="OrthoDB" id="3264463at2"/>
<keyword evidence="5" id="KW-1185">Reference proteome</keyword>
<organism evidence="2 4">
    <name type="scientific">Acidipropionibacterium acidipropionici</name>
    <dbReference type="NCBI Taxonomy" id="1748"/>
    <lineage>
        <taxon>Bacteria</taxon>
        <taxon>Bacillati</taxon>
        <taxon>Actinomycetota</taxon>
        <taxon>Actinomycetes</taxon>
        <taxon>Propionibacteriales</taxon>
        <taxon>Propionibacteriaceae</taxon>
        <taxon>Acidipropionibacterium</taxon>
    </lineage>
</organism>
<dbReference type="RefSeq" id="WP_015070100.1">
    <property type="nucleotide sequence ID" value="NZ_CP013126.1"/>
</dbReference>
<dbReference type="EMBL" id="CP014352">
    <property type="protein sequence ID" value="AMS04207.1"/>
    <property type="molecule type" value="Genomic_DNA"/>
</dbReference>
<dbReference type="InterPro" id="IPR025447">
    <property type="entry name" value="DUF4192"/>
</dbReference>
<dbReference type="AlphaFoldDB" id="A0A142KDL9"/>
<sequence length="363" mass="39149">MPPVRIRSVDQAISIVPHLLGYRPDEDLVVLVVGPTLEVTVRASLDQVDDPIGFAHHLGPVALRFPDAEFLVIAYSRDTDRARAVLMVAQAGLGAGRICDAIATDGERWWSLYCEDRPECAEGHRVLTDSVVQAEAVYRGLGVLADRSTLAATVAGPGAELLASESQLLEQARAFSDGLTNDEATEALTEIIGQAFGTQTPPGPEAALRIACLLTHDRLATTVWVSTCQSAARPLLEVWTAVLAHAPDELATRPLMLCGLAAWLAGDGALESCCLERAAALDPTDTLFGALDFLQRSVLHPVEWLDINPDPEVLAAGILTQLPSGGNPSNWPNRPPQKGIPGPDRSRGSGRPRRRRDRRQRRR</sequence>
<evidence type="ECO:0000313" key="2">
    <source>
        <dbReference type="EMBL" id="AMS04207.1"/>
    </source>
</evidence>
<dbReference type="Pfam" id="PF13830">
    <property type="entry name" value="DUF4192"/>
    <property type="match status" value="1"/>
</dbReference>
<proteinExistence type="predicted"/>
<name>A0A142KDL9_9ACTN</name>
<dbReference type="Proteomes" id="UP000178666">
    <property type="component" value="Chromosome"/>
</dbReference>
<evidence type="ECO:0000313" key="4">
    <source>
        <dbReference type="Proteomes" id="UP000075221"/>
    </source>
</evidence>
<feature type="compositionally biased region" description="Basic residues" evidence="1">
    <location>
        <begin position="348"/>
        <end position="363"/>
    </location>
</feature>
<feature type="region of interest" description="Disordered" evidence="1">
    <location>
        <begin position="324"/>
        <end position="363"/>
    </location>
</feature>
<evidence type="ECO:0000313" key="3">
    <source>
        <dbReference type="EMBL" id="AOZ45700.1"/>
    </source>
</evidence>
<dbReference type="OMA" id="CARRCEF"/>
<accession>A0A142KDL9</accession>
<evidence type="ECO:0000313" key="5">
    <source>
        <dbReference type="Proteomes" id="UP000178666"/>
    </source>
</evidence>
<reference evidence="3 5" key="1">
    <citation type="journal article" date="2016" name="Plant Dis.">
        <title>Improved production of propionic acid using genome shuffling.</title>
        <authorList>
            <person name="Luna-Flores C.H."/>
            <person name="Palfreyman R.W."/>
            <person name="Kromer J.O."/>
            <person name="Nielsen L.K."/>
            <person name="Marcellin E."/>
        </authorList>
    </citation>
    <scope>NUCLEOTIDE SEQUENCE [LARGE SCALE GENOMIC DNA]</scope>
    <source>
        <strain evidence="3 5">F3E8</strain>
    </source>
</reference>
<reference evidence="2 4" key="2">
    <citation type="submission" date="2016-02" db="EMBL/GenBank/DDBJ databases">
        <title>Complete Genome Sequence of Propionibacterium acidipropionici ATCC 55737.</title>
        <authorList>
            <person name="Luna Flores C.H."/>
            <person name="Nielsen L.K."/>
            <person name="Marcellin E."/>
        </authorList>
    </citation>
    <scope>NUCLEOTIDE SEQUENCE [LARGE SCALE GENOMIC DNA]</scope>
    <source>
        <strain evidence="2 4">ATCC 55737</strain>
    </source>
</reference>
<dbReference type="EMBL" id="CP015970">
    <property type="protein sequence ID" value="AOZ45700.1"/>
    <property type="molecule type" value="Genomic_DNA"/>
</dbReference>
<gene>
    <name evidence="3" type="ORF">A8L58_02065</name>
    <name evidence="2" type="ORF">AXH35_00595</name>
</gene>
<dbReference type="GeneID" id="88086184"/>
<dbReference type="Proteomes" id="UP000075221">
    <property type="component" value="Chromosome"/>
</dbReference>
<dbReference type="KEGG" id="aaci:ASQ49_14335"/>